<feature type="transmembrane region" description="Helical" evidence="1">
    <location>
        <begin position="191"/>
        <end position="212"/>
    </location>
</feature>
<dbReference type="Proteomes" id="UP000000759">
    <property type="component" value="Chromosome 14"/>
</dbReference>
<dbReference type="PaxDb" id="2850-Phatr37792"/>
<dbReference type="RefSeq" id="XP_002181841.1">
    <property type="nucleotide sequence ID" value="XM_002181805.1"/>
</dbReference>
<feature type="transmembrane region" description="Helical" evidence="1">
    <location>
        <begin position="378"/>
        <end position="402"/>
    </location>
</feature>
<keyword evidence="1" id="KW-0812">Transmembrane</keyword>
<feature type="transmembrane region" description="Helical" evidence="1">
    <location>
        <begin position="224"/>
        <end position="243"/>
    </location>
</feature>
<dbReference type="InParanoid" id="B7G422"/>
<dbReference type="PANTHER" id="PTHR12242:SF48">
    <property type="entry name" value="FAR-17A_AIG1-LIKE PROTEIN"/>
    <property type="match status" value="1"/>
</dbReference>
<dbReference type="GO" id="GO:0016020">
    <property type="term" value="C:membrane"/>
    <property type="evidence" value="ECO:0007669"/>
    <property type="project" value="TreeGrafter"/>
</dbReference>
<keyword evidence="1" id="KW-0472">Membrane</keyword>
<evidence type="ECO:0000313" key="2">
    <source>
        <dbReference type="EMBL" id="EEC46381.1"/>
    </source>
</evidence>
<keyword evidence="1" id="KW-1133">Transmembrane helix</keyword>
<feature type="transmembrane region" description="Helical" evidence="1">
    <location>
        <begin position="330"/>
        <end position="350"/>
    </location>
</feature>
<keyword evidence="3" id="KW-1185">Reference proteome</keyword>
<dbReference type="PANTHER" id="PTHR12242">
    <property type="entry name" value="OS02G0130600 PROTEIN-RELATED"/>
    <property type="match status" value="1"/>
</dbReference>
<dbReference type="AlphaFoldDB" id="B7G422"/>
<sequence>MDKVFYFKFNHVFAGFLKASCFSVFETISRTNLFVSGRWPIYPILNWKTQSTLATLVSCAALFILTLACFIVCWLASLASWNRTDSAYESSIRRMIVFDGSSRYMTTKLTFCCDEIHRESQPHVDGLLRSSSSVTVTDIEPIHNTSLRALTLWQRWRWEWAEPFYSLMEPSGEYLDSSACFAPERPFRATFWVRLMWFTASLHVLAVDLWSYPPHNLHIYMGYLTHWGHALTNVYWIFAILCLTKTNSQERILECPGPLICWMLGLYSTIAPLGLAITFLYWIGVTGNAAVGNHNGPIGYVAIMEHGGLALLVLIDGLWVSHIPVRAKHLVLLLAICASYLVWSVLDAVYDLGSGDWGPAYDDDAFYPVLNWKHQTTLAAIASSVAMVVVAPTFFYGCWMLGLVSTKNRSHSVAGFCGFAYDGSSRVKHGAGTKDDNGFEYRCHNDAEHV</sequence>
<dbReference type="HOGENOM" id="CLU_609012_0_0_1"/>
<reference evidence="3" key="2">
    <citation type="submission" date="2008-08" db="EMBL/GenBank/DDBJ databases">
        <authorList>
            <consortium name="Diatom Consortium"/>
            <person name="Grigoriev I."/>
            <person name="Grimwood J."/>
            <person name="Kuo A."/>
            <person name="Otillar R.P."/>
            <person name="Salamov A."/>
            <person name="Detter J.C."/>
            <person name="Lindquist E."/>
            <person name="Shapiro H."/>
            <person name="Lucas S."/>
            <person name="Glavina del Rio T."/>
            <person name="Pitluck S."/>
            <person name="Rokhsar D."/>
            <person name="Bowler C."/>
        </authorList>
    </citation>
    <scope>GENOME REANNOTATION</scope>
    <source>
        <strain evidence="3">CCAP 1055/1</strain>
    </source>
</reference>
<evidence type="ECO:0000256" key="1">
    <source>
        <dbReference type="SAM" id="Phobius"/>
    </source>
</evidence>
<dbReference type="GeneID" id="7202784"/>
<reference evidence="2 3" key="1">
    <citation type="journal article" date="2008" name="Nature">
        <title>The Phaeodactylum genome reveals the evolutionary history of diatom genomes.</title>
        <authorList>
            <person name="Bowler C."/>
            <person name="Allen A.E."/>
            <person name="Badger J.H."/>
            <person name="Grimwood J."/>
            <person name="Jabbari K."/>
            <person name="Kuo A."/>
            <person name="Maheswari U."/>
            <person name="Martens C."/>
            <person name="Maumus F."/>
            <person name="Otillar R.P."/>
            <person name="Rayko E."/>
            <person name="Salamov A."/>
            <person name="Vandepoele K."/>
            <person name="Beszteri B."/>
            <person name="Gruber A."/>
            <person name="Heijde M."/>
            <person name="Katinka M."/>
            <person name="Mock T."/>
            <person name="Valentin K."/>
            <person name="Verret F."/>
            <person name="Berges J.A."/>
            <person name="Brownlee C."/>
            <person name="Cadoret J.P."/>
            <person name="Chiovitti A."/>
            <person name="Choi C.J."/>
            <person name="Coesel S."/>
            <person name="De Martino A."/>
            <person name="Detter J.C."/>
            <person name="Durkin C."/>
            <person name="Falciatore A."/>
            <person name="Fournet J."/>
            <person name="Haruta M."/>
            <person name="Huysman M.J."/>
            <person name="Jenkins B.D."/>
            <person name="Jiroutova K."/>
            <person name="Jorgensen R.E."/>
            <person name="Joubert Y."/>
            <person name="Kaplan A."/>
            <person name="Kroger N."/>
            <person name="Kroth P.G."/>
            <person name="La Roche J."/>
            <person name="Lindquist E."/>
            <person name="Lommer M."/>
            <person name="Martin-Jezequel V."/>
            <person name="Lopez P.J."/>
            <person name="Lucas S."/>
            <person name="Mangogna M."/>
            <person name="McGinnis K."/>
            <person name="Medlin L.K."/>
            <person name="Montsant A."/>
            <person name="Oudot-Le Secq M.P."/>
            <person name="Napoli C."/>
            <person name="Obornik M."/>
            <person name="Parker M.S."/>
            <person name="Petit J.L."/>
            <person name="Porcel B.M."/>
            <person name="Poulsen N."/>
            <person name="Robison M."/>
            <person name="Rychlewski L."/>
            <person name="Rynearson T.A."/>
            <person name="Schmutz J."/>
            <person name="Shapiro H."/>
            <person name="Siaut M."/>
            <person name="Stanley M."/>
            <person name="Sussman M.R."/>
            <person name="Taylor A.R."/>
            <person name="Vardi A."/>
            <person name="von Dassow P."/>
            <person name="Vyverman W."/>
            <person name="Willis A."/>
            <person name="Wyrwicz L.S."/>
            <person name="Rokhsar D.S."/>
            <person name="Weissenbach J."/>
            <person name="Armbrust E.V."/>
            <person name="Green B.R."/>
            <person name="Van de Peer Y."/>
            <person name="Grigoriev I.V."/>
        </authorList>
    </citation>
    <scope>NUCLEOTIDE SEQUENCE [LARGE SCALE GENOMIC DNA]</scope>
    <source>
        <strain evidence="2 3">CCAP 1055/1</strain>
    </source>
</reference>
<dbReference type="OrthoDB" id="49245at2759"/>
<feature type="transmembrane region" description="Helical" evidence="1">
    <location>
        <begin position="264"/>
        <end position="285"/>
    </location>
</feature>
<accession>B7G422</accession>
<evidence type="ECO:0000313" key="3">
    <source>
        <dbReference type="Proteomes" id="UP000000759"/>
    </source>
</evidence>
<dbReference type="KEGG" id="pti:PHATRDRAFT_37792"/>
<gene>
    <name evidence="2" type="ORF">PHATRDRAFT_37792</name>
</gene>
<organism evidence="2 3">
    <name type="scientific">Phaeodactylum tricornutum (strain CCAP 1055/1)</name>
    <dbReference type="NCBI Taxonomy" id="556484"/>
    <lineage>
        <taxon>Eukaryota</taxon>
        <taxon>Sar</taxon>
        <taxon>Stramenopiles</taxon>
        <taxon>Ochrophyta</taxon>
        <taxon>Bacillariophyta</taxon>
        <taxon>Bacillariophyceae</taxon>
        <taxon>Bacillariophycidae</taxon>
        <taxon>Naviculales</taxon>
        <taxon>Phaeodactylaceae</taxon>
        <taxon>Phaeodactylum</taxon>
    </lineage>
</organism>
<proteinExistence type="predicted"/>
<feature type="transmembrane region" description="Helical" evidence="1">
    <location>
        <begin position="297"/>
        <end position="318"/>
    </location>
</feature>
<dbReference type="EMBL" id="CM000616">
    <property type="protein sequence ID" value="EEC46381.1"/>
    <property type="molecule type" value="Genomic_DNA"/>
</dbReference>
<protein>
    <submittedName>
        <fullName evidence="2">Uncharacterized protein</fullName>
    </submittedName>
</protein>
<name>B7G422_PHATC</name>
<feature type="transmembrane region" description="Helical" evidence="1">
    <location>
        <begin position="53"/>
        <end position="76"/>
    </location>
</feature>